<feature type="compositionally biased region" description="Basic and acidic residues" evidence="1">
    <location>
        <begin position="508"/>
        <end position="522"/>
    </location>
</feature>
<evidence type="ECO:0000256" key="1">
    <source>
        <dbReference type="SAM" id="MobiDB-lite"/>
    </source>
</evidence>
<evidence type="ECO:0000313" key="3">
    <source>
        <dbReference type="Proteomes" id="UP000719412"/>
    </source>
</evidence>
<feature type="region of interest" description="Disordered" evidence="1">
    <location>
        <begin position="1320"/>
        <end position="1401"/>
    </location>
</feature>
<feature type="compositionally biased region" description="Basic residues" evidence="1">
    <location>
        <begin position="1449"/>
        <end position="1462"/>
    </location>
</feature>
<feature type="region of interest" description="Disordered" evidence="1">
    <location>
        <begin position="1540"/>
        <end position="1559"/>
    </location>
</feature>
<evidence type="ECO:0000313" key="2">
    <source>
        <dbReference type="EMBL" id="KAH0818303.1"/>
    </source>
</evidence>
<feature type="region of interest" description="Disordered" evidence="1">
    <location>
        <begin position="1421"/>
        <end position="1470"/>
    </location>
</feature>
<keyword evidence="3" id="KW-1185">Reference proteome</keyword>
<proteinExistence type="predicted"/>
<dbReference type="PANTHER" id="PTHR45858:SF5">
    <property type="entry name" value="MOESIN_EZRIN_RADIXIN HOMOLOG 1"/>
    <property type="match status" value="1"/>
</dbReference>
<feature type="compositionally biased region" description="Acidic residues" evidence="1">
    <location>
        <begin position="862"/>
        <end position="871"/>
    </location>
</feature>
<feature type="compositionally biased region" description="Basic and acidic residues" evidence="1">
    <location>
        <begin position="738"/>
        <end position="755"/>
    </location>
</feature>
<feature type="compositionally biased region" description="Low complexity" evidence="1">
    <location>
        <begin position="1373"/>
        <end position="1397"/>
    </location>
</feature>
<feature type="region of interest" description="Disordered" evidence="1">
    <location>
        <begin position="981"/>
        <end position="1005"/>
    </location>
</feature>
<feature type="compositionally biased region" description="Polar residues" evidence="1">
    <location>
        <begin position="756"/>
        <end position="788"/>
    </location>
</feature>
<organism evidence="2 3">
    <name type="scientific">Tenebrio molitor</name>
    <name type="common">Yellow mealworm beetle</name>
    <dbReference type="NCBI Taxonomy" id="7067"/>
    <lineage>
        <taxon>Eukaryota</taxon>
        <taxon>Metazoa</taxon>
        <taxon>Ecdysozoa</taxon>
        <taxon>Arthropoda</taxon>
        <taxon>Hexapoda</taxon>
        <taxon>Insecta</taxon>
        <taxon>Pterygota</taxon>
        <taxon>Neoptera</taxon>
        <taxon>Endopterygota</taxon>
        <taxon>Coleoptera</taxon>
        <taxon>Polyphaga</taxon>
        <taxon>Cucujiformia</taxon>
        <taxon>Tenebrionidae</taxon>
        <taxon>Tenebrio</taxon>
    </lineage>
</organism>
<comment type="caution">
    <text evidence="2">The sequence shown here is derived from an EMBL/GenBank/DDBJ whole genome shotgun (WGS) entry which is preliminary data.</text>
</comment>
<feature type="compositionally biased region" description="Basic and acidic residues" evidence="1">
    <location>
        <begin position="365"/>
        <end position="377"/>
    </location>
</feature>
<feature type="compositionally biased region" description="Low complexity" evidence="1">
    <location>
        <begin position="215"/>
        <end position="224"/>
    </location>
</feature>
<feature type="compositionally biased region" description="Basic and acidic residues" evidence="1">
    <location>
        <begin position="576"/>
        <end position="598"/>
    </location>
</feature>
<reference evidence="2" key="2">
    <citation type="submission" date="2021-08" db="EMBL/GenBank/DDBJ databases">
        <authorList>
            <person name="Eriksson T."/>
        </authorList>
    </citation>
    <scope>NUCLEOTIDE SEQUENCE</scope>
    <source>
        <strain evidence="2">Stoneville</strain>
        <tissue evidence="2">Whole head</tissue>
    </source>
</reference>
<feature type="region of interest" description="Disordered" evidence="1">
    <location>
        <begin position="1504"/>
        <end position="1531"/>
    </location>
</feature>
<feature type="compositionally biased region" description="Basic and acidic residues" evidence="1">
    <location>
        <begin position="543"/>
        <end position="555"/>
    </location>
</feature>
<dbReference type="PANTHER" id="PTHR45858">
    <property type="entry name" value="FERM DOMAIN CONTAINING PROTEIN"/>
    <property type="match status" value="1"/>
</dbReference>
<dbReference type="Proteomes" id="UP000719412">
    <property type="component" value="Unassembled WGS sequence"/>
</dbReference>
<feature type="region of interest" description="Disordered" evidence="1">
    <location>
        <begin position="857"/>
        <end position="901"/>
    </location>
</feature>
<gene>
    <name evidence="2" type="ORF">GEV33_004489</name>
</gene>
<name>A0A8J6LGA7_TENMO</name>
<feature type="region of interest" description="Disordered" evidence="1">
    <location>
        <begin position="1062"/>
        <end position="1124"/>
    </location>
</feature>
<sequence length="1559" mass="172470">MLYETAIKQTKTLKSPVKDALPVFPQVEEMVRERHGKLEISINTIENAKVSLEEAIIITKSPKKLDKKMDRKLTKSLELNLTNDEEIGDEKPMQRLGKSLDLDDRPKEEEVTAFDFKIETISSMKVEETSPECDLVQEVVKADVHKESTEQDVDEPHENIILEGTSLDVWLSVEGQDRTNNKLENIKLIQKSNDFFEQRPSTKPPDLGKLDPKSSSDSQSIDKTSLGNSLDIKYIDDSGDSSHKSEQDAALIAEMQKASETVSKLLRKKMEKRRLAATAPKREVESVVRITSEDESLTEVSDLRCEPHEVDSNLLAVSDAHRDALLKLSIERSRSEDTGSWMTVECDEFFGAEESFDYDQAPLDTPEKASVEGEQEAKSPIGQPKVTDGSETANLLSAAIKHSKLELLKRSSDQSRSSDTTGSWTSGEKDPSPSNVKETDDSSVSCAIGRAIGFSQTIEKFASKEQLEKESPHTESEPPRSPRSPRSPRICVLGRAFTIDEESMSQNKYDESSSDEAHDIPKDLTPVQEESNGIKYKKTPYPFEEKWSTESELSQRLHQKISKKLSGDKSSMSSLDEPKSGKSIHSFDRLSVESRNSVDTESSSGSLGAAVRMGKSSDIPKELSSTWRPFPLDSSGSESFDDGLLPPDQDSEKQEYFLARENSGDFAALNDVCYKSDNDVTPTRDDTELPEDLANFPANFGYPCLTTNIGGLTLTLGSSDVLTGYGGGGFLSRTLSRISERSTNSEKSSLEEDSTKGSTQSDSLNDESMASSNPQVSLSSDPPSNAHFSENEKKTPTNEKPPSPREVVPGFDHAPNINSLLQRQISDDRRTSAEMAELSMDDIEIITSERGLRLKRQGSDDTIIDEECFEPADEKNDKNRSSSQESEEWPLPDIPQQDKKSLLAMHEVPSSDTSQQTTQVFQPPRTNIPKVFGLRGSIKSQDSEQWPSPPSSVVEPPIVGDVETYYMTPPEEACKVTIDSSTVSTYDNDSNSDDNKTSELEGDKTHTYENVATEHISESISESLSVGVSGIKIVLDAKSADSNSDEDLNISNLNDDVFTETIDSSRNELRPPTVMRRSTTSDDSSHSHSGGGSVSGPRAELKPQSQKGSHSSYSEEDCTSSMGTNLEDGTVRYAFKPTKCTHSSHSEDTSIALSLSEWSNSTNTVKFQNLSSNSGTTKSSSGLKSDDNSLTDIAQSISEWSSSNSKQQQSTSLQFQKLSSTTSTGDSTLTDLIPTLSEWSSSETKTLVPQQFFSANLNERQSVTRLGSSVDEGDLGTPLDPKGMPSPKNIPSEDLAQLACGLGAGRNEAKYFTKSTERPIVIPMQTQSDTEKSSSSIEQKTVHTQRYDKEKQRYLQKHQPSTRSTERPVKVPLKLSKCSPYYSSSLSSESTPLASTSPIPINKTATVPLTRAHRKPMSKSLFHAKSPPSENDSTSSVESPKSKSERDRRGYRRRRQSQTQRRQKVEKEYHSVDEYCYGEQGDYGYRYEEMGGDSPLLQYAENLEEEGYLPDGDSQSGSDIFRMEKEDDERYDMVEGFDVASIPPPLLEDDFEEEHSPQI</sequence>
<feature type="compositionally biased region" description="Polar residues" evidence="1">
    <location>
        <begin position="1103"/>
        <end position="1112"/>
    </location>
</feature>
<feature type="compositionally biased region" description="Low complexity" evidence="1">
    <location>
        <begin position="414"/>
        <end position="423"/>
    </location>
</feature>
<feature type="region of interest" description="Disordered" evidence="1">
    <location>
        <begin position="737"/>
        <end position="816"/>
    </location>
</feature>
<feature type="region of interest" description="Disordered" evidence="1">
    <location>
        <begin position="459"/>
        <end position="652"/>
    </location>
</feature>
<protein>
    <submittedName>
        <fullName evidence="2">Uncharacterized protein</fullName>
    </submittedName>
</protein>
<feature type="region of interest" description="Disordered" evidence="1">
    <location>
        <begin position="355"/>
        <end position="394"/>
    </location>
</feature>
<dbReference type="GO" id="GO:0005085">
    <property type="term" value="F:guanyl-nucleotide exchange factor activity"/>
    <property type="evidence" value="ECO:0007669"/>
    <property type="project" value="TreeGrafter"/>
</dbReference>
<feature type="region of interest" description="Disordered" evidence="1">
    <location>
        <begin position="194"/>
        <end position="224"/>
    </location>
</feature>
<feature type="compositionally biased region" description="Polar residues" evidence="1">
    <location>
        <begin position="1324"/>
        <end position="1344"/>
    </location>
</feature>
<reference evidence="2" key="1">
    <citation type="journal article" date="2020" name="J Insects Food Feed">
        <title>The yellow mealworm (Tenebrio molitor) genome: a resource for the emerging insects as food and feed industry.</title>
        <authorList>
            <person name="Eriksson T."/>
            <person name="Andere A."/>
            <person name="Kelstrup H."/>
            <person name="Emery V."/>
            <person name="Picard C."/>
        </authorList>
    </citation>
    <scope>NUCLEOTIDE SEQUENCE</scope>
    <source>
        <strain evidence="2">Stoneville</strain>
        <tissue evidence="2">Whole head</tissue>
    </source>
</reference>
<feature type="region of interest" description="Disordered" evidence="1">
    <location>
        <begin position="938"/>
        <end position="957"/>
    </location>
</feature>
<feature type="compositionally biased region" description="Basic and acidic residues" evidence="1">
    <location>
        <begin position="993"/>
        <end position="1005"/>
    </location>
</feature>
<accession>A0A8J6LGA7</accession>
<dbReference type="InterPro" id="IPR051835">
    <property type="entry name" value="RAC1-GEF"/>
</dbReference>
<dbReference type="EMBL" id="JABDTM020017948">
    <property type="protein sequence ID" value="KAH0818303.1"/>
    <property type="molecule type" value="Genomic_DNA"/>
</dbReference>
<feature type="compositionally biased region" description="Basic and acidic residues" evidence="1">
    <location>
        <begin position="461"/>
        <end position="480"/>
    </location>
</feature>
<feature type="region of interest" description="Disordered" evidence="1">
    <location>
        <begin position="407"/>
        <end position="443"/>
    </location>
</feature>